<evidence type="ECO:0000313" key="2">
    <source>
        <dbReference type="Proteomes" id="UP001180840"/>
    </source>
</evidence>
<dbReference type="RefSeq" id="WP_290194700.1">
    <property type="nucleotide sequence ID" value="NZ_CP047654.1"/>
</dbReference>
<sequence>MAHITSTTYPVTGVATDADVKKALQALYDVFAEQGLGQATFEITEEQARVIIKHKDTVTPDVDALNDVLARVGDFRIGR</sequence>
<gene>
    <name evidence="1" type="ORF">J2S39_001370</name>
</gene>
<evidence type="ECO:0000313" key="1">
    <source>
        <dbReference type="EMBL" id="MDR7329694.1"/>
    </source>
</evidence>
<accession>A0ABU1ZXN7</accession>
<keyword evidence="2" id="KW-1185">Reference proteome</keyword>
<proteinExistence type="predicted"/>
<protein>
    <submittedName>
        <fullName evidence="1">Uncharacterized protein</fullName>
    </submittedName>
</protein>
<organism evidence="1 2">
    <name type="scientific">Corynebacterium guangdongense</name>
    <dbReference type="NCBI Taxonomy" id="1783348"/>
    <lineage>
        <taxon>Bacteria</taxon>
        <taxon>Bacillati</taxon>
        <taxon>Actinomycetota</taxon>
        <taxon>Actinomycetes</taxon>
        <taxon>Mycobacteriales</taxon>
        <taxon>Corynebacteriaceae</taxon>
        <taxon>Corynebacterium</taxon>
    </lineage>
</organism>
<comment type="caution">
    <text evidence="1">The sequence shown here is derived from an EMBL/GenBank/DDBJ whole genome shotgun (WGS) entry which is preliminary data.</text>
</comment>
<dbReference type="Proteomes" id="UP001180840">
    <property type="component" value="Unassembled WGS sequence"/>
</dbReference>
<reference evidence="1" key="1">
    <citation type="submission" date="2023-07" db="EMBL/GenBank/DDBJ databases">
        <title>Sequencing the genomes of 1000 actinobacteria strains.</title>
        <authorList>
            <person name="Klenk H.-P."/>
        </authorList>
    </citation>
    <scope>NUCLEOTIDE SEQUENCE</scope>
    <source>
        <strain evidence="1">DSM 107476</strain>
    </source>
</reference>
<dbReference type="EMBL" id="JAVDXZ010000001">
    <property type="protein sequence ID" value="MDR7329694.1"/>
    <property type="molecule type" value="Genomic_DNA"/>
</dbReference>
<name>A0ABU1ZXN7_9CORY</name>